<sequence length="410" mass="43839">MKNRYLMFFVMYFCAAALALSQFKIVPILGPITEGLGIAFEQVSWLMSVFTVAAIVLAIPAGGLIAKFGPKKVWVVVMLLMVCGNVIGAFGIESFAILLFSRVVEGCAFAFVAIAGIVFINMWFPDRNTGLFTGIFMSFISIGSIVALNCVYPLTSAYGLASAWWLAAIVAALLTVLFVVVVKEAPAPAQGGGGNLPKASLTPILKNQRVMLLCFLALTLGFVLYFFLNNYPSLFMTVYGVDQAGATLYSSLNNLFSIPFCVIGGFVVDKLGPKRAPVFMAVSFVFIIVACAFMTNLTPPLFVVHTLVIAAFPGLIYTACNYLIPRDVENPLQISYGIALMTLFYSLGIFIGSPIVLYAIAGTGSWAVGGYILAVIMVIGLALNLLYIGVSKGKPAAPDFANSPMKAGDQ</sequence>
<dbReference type="InterPro" id="IPR050189">
    <property type="entry name" value="MFS_Efflux_Transporters"/>
</dbReference>
<dbReference type="GeneID" id="98657954"/>
<evidence type="ECO:0000256" key="6">
    <source>
        <dbReference type="SAM" id="Phobius"/>
    </source>
</evidence>
<feature type="transmembrane region" description="Helical" evidence="6">
    <location>
        <begin position="103"/>
        <end position="124"/>
    </location>
</feature>
<dbReference type="PANTHER" id="PTHR43124">
    <property type="entry name" value="PURINE EFFLUX PUMP PBUE"/>
    <property type="match status" value="1"/>
</dbReference>
<reference evidence="8 9" key="1">
    <citation type="submission" date="2019-09" db="EMBL/GenBank/DDBJ databases">
        <title>Whole genome shotgun sequencing (WGS) of Ellagibacter isourolithinifaciens DSM 104140(T) and Adlercreutzia muris DSM 29508(T).</title>
        <authorList>
            <person name="Stoll D.A."/>
            <person name="Danylec N."/>
            <person name="Huch M."/>
        </authorList>
    </citation>
    <scope>NUCLEOTIDE SEQUENCE [LARGE SCALE GENOMIC DNA]</scope>
    <source>
        <strain evidence="8 9">DSM 104140</strain>
    </source>
</reference>
<evidence type="ECO:0000313" key="8">
    <source>
        <dbReference type="EMBL" id="KAB1640542.1"/>
    </source>
</evidence>
<evidence type="ECO:0000256" key="2">
    <source>
        <dbReference type="ARBA" id="ARBA00022475"/>
    </source>
</evidence>
<feature type="transmembrane region" description="Helical" evidence="6">
    <location>
        <begin position="276"/>
        <end position="295"/>
    </location>
</feature>
<proteinExistence type="predicted"/>
<dbReference type="PANTHER" id="PTHR43124:SF3">
    <property type="entry name" value="CHLORAMPHENICOL EFFLUX PUMP RV0191"/>
    <property type="match status" value="1"/>
</dbReference>
<evidence type="ECO:0000256" key="1">
    <source>
        <dbReference type="ARBA" id="ARBA00004651"/>
    </source>
</evidence>
<dbReference type="InterPro" id="IPR011701">
    <property type="entry name" value="MFS"/>
</dbReference>
<accession>A0A6N6NRS6</accession>
<feature type="transmembrane region" description="Helical" evidence="6">
    <location>
        <begin position="161"/>
        <end position="182"/>
    </location>
</feature>
<dbReference type="RefSeq" id="WP_158049548.1">
    <property type="nucleotide sequence ID" value="NZ_DBEYOF010000017.1"/>
</dbReference>
<gene>
    <name evidence="8" type="ORF">F8C90_05985</name>
</gene>
<comment type="subcellular location">
    <subcellularLocation>
        <location evidence="1">Cell membrane</location>
        <topology evidence="1">Multi-pass membrane protein</topology>
    </subcellularLocation>
</comment>
<dbReference type="Pfam" id="PF07690">
    <property type="entry name" value="MFS_1"/>
    <property type="match status" value="1"/>
</dbReference>
<dbReference type="InterPro" id="IPR020846">
    <property type="entry name" value="MFS_dom"/>
</dbReference>
<keyword evidence="3 6" id="KW-0812">Transmembrane</keyword>
<organism evidence="8 9">
    <name type="scientific">Ellagibacter isourolithinifaciens</name>
    <dbReference type="NCBI Taxonomy" id="2137581"/>
    <lineage>
        <taxon>Bacteria</taxon>
        <taxon>Bacillati</taxon>
        <taxon>Actinomycetota</taxon>
        <taxon>Coriobacteriia</taxon>
        <taxon>Eggerthellales</taxon>
        <taxon>Eggerthellaceae</taxon>
        <taxon>Ellagibacter</taxon>
    </lineage>
</organism>
<keyword evidence="9" id="KW-1185">Reference proteome</keyword>
<dbReference type="SUPFAM" id="SSF103473">
    <property type="entry name" value="MFS general substrate transporter"/>
    <property type="match status" value="1"/>
</dbReference>
<protein>
    <submittedName>
        <fullName evidence="8">MFS transporter</fullName>
    </submittedName>
</protein>
<evidence type="ECO:0000313" key="9">
    <source>
        <dbReference type="Proteomes" id="UP000468668"/>
    </source>
</evidence>
<evidence type="ECO:0000256" key="3">
    <source>
        <dbReference type="ARBA" id="ARBA00022692"/>
    </source>
</evidence>
<dbReference type="GO" id="GO:0022857">
    <property type="term" value="F:transmembrane transporter activity"/>
    <property type="evidence" value="ECO:0007669"/>
    <property type="project" value="InterPro"/>
</dbReference>
<keyword evidence="4 6" id="KW-1133">Transmembrane helix</keyword>
<feature type="transmembrane region" description="Helical" evidence="6">
    <location>
        <begin position="336"/>
        <end position="360"/>
    </location>
</feature>
<feature type="transmembrane region" description="Helical" evidence="6">
    <location>
        <begin position="131"/>
        <end position="155"/>
    </location>
</feature>
<name>A0A6N6NRS6_9ACTN</name>
<keyword evidence="2" id="KW-1003">Cell membrane</keyword>
<evidence type="ECO:0000256" key="4">
    <source>
        <dbReference type="ARBA" id="ARBA00022989"/>
    </source>
</evidence>
<dbReference type="Proteomes" id="UP000468668">
    <property type="component" value="Unassembled WGS sequence"/>
</dbReference>
<dbReference type="InterPro" id="IPR036259">
    <property type="entry name" value="MFS_trans_sf"/>
</dbReference>
<feature type="transmembrane region" description="Helical" evidence="6">
    <location>
        <begin position="248"/>
        <end position="269"/>
    </location>
</feature>
<dbReference type="GO" id="GO:0005886">
    <property type="term" value="C:plasma membrane"/>
    <property type="evidence" value="ECO:0007669"/>
    <property type="project" value="UniProtKB-SubCell"/>
</dbReference>
<feature type="transmembrane region" description="Helical" evidence="6">
    <location>
        <begin position="73"/>
        <end position="97"/>
    </location>
</feature>
<dbReference type="Gene3D" id="1.20.1250.20">
    <property type="entry name" value="MFS general substrate transporter like domains"/>
    <property type="match status" value="2"/>
</dbReference>
<evidence type="ECO:0000259" key="7">
    <source>
        <dbReference type="PROSITE" id="PS50850"/>
    </source>
</evidence>
<dbReference type="OrthoDB" id="3454610at2"/>
<dbReference type="AlphaFoldDB" id="A0A6N6NRS6"/>
<feature type="domain" description="Major facilitator superfamily (MFS) profile" evidence="7">
    <location>
        <begin position="7"/>
        <end position="392"/>
    </location>
</feature>
<comment type="caution">
    <text evidence="8">The sequence shown here is derived from an EMBL/GenBank/DDBJ whole genome shotgun (WGS) entry which is preliminary data.</text>
</comment>
<dbReference type="EMBL" id="WAJR01000011">
    <property type="protein sequence ID" value="KAB1640542.1"/>
    <property type="molecule type" value="Genomic_DNA"/>
</dbReference>
<feature type="transmembrane region" description="Helical" evidence="6">
    <location>
        <begin position="366"/>
        <end position="387"/>
    </location>
</feature>
<feature type="transmembrane region" description="Helical" evidence="6">
    <location>
        <begin position="45"/>
        <end position="66"/>
    </location>
</feature>
<dbReference type="PROSITE" id="PS50850">
    <property type="entry name" value="MFS"/>
    <property type="match status" value="1"/>
</dbReference>
<keyword evidence="5 6" id="KW-0472">Membrane</keyword>
<feature type="transmembrane region" description="Helical" evidence="6">
    <location>
        <begin position="301"/>
        <end position="324"/>
    </location>
</feature>
<evidence type="ECO:0000256" key="5">
    <source>
        <dbReference type="ARBA" id="ARBA00023136"/>
    </source>
</evidence>
<feature type="transmembrane region" description="Helical" evidence="6">
    <location>
        <begin position="210"/>
        <end position="228"/>
    </location>
</feature>